<dbReference type="Proteomes" id="UP000635853">
    <property type="component" value="Unassembled WGS sequence"/>
</dbReference>
<keyword evidence="3" id="KW-1185">Reference proteome</keyword>
<organism evidence="2 3">
    <name type="scientific">Rhodovulum visakhapatnamense</name>
    <dbReference type="NCBI Taxonomy" id="364297"/>
    <lineage>
        <taxon>Bacteria</taxon>
        <taxon>Pseudomonadati</taxon>
        <taxon>Pseudomonadota</taxon>
        <taxon>Alphaproteobacteria</taxon>
        <taxon>Rhodobacterales</taxon>
        <taxon>Paracoccaceae</taxon>
        <taxon>Rhodovulum</taxon>
    </lineage>
</organism>
<name>A0ABS1RE98_9RHOB</name>
<feature type="compositionally biased region" description="Basic and acidic residues" evidence="1">
    <location>
        <begin position="16"/>
        <end position="52"/>
    </location>
</feature>
<gene>
    <name evidence="2" type="ORF">JMJ92_02830</name>
</gene>
<reference evidence="3" key="1">
    <citation type="submission" date="2021-01" db="EMBL/GenBank/DDBJ databases">
        <title>Draft genomes of Rhodovulum sulfidophilum.</title>
        <authorList>
            <person name="Guzman M.S."/>
        </authorList>
    </citation>
    <scope>NUCLEOTIDE SEQUENCE [LARGE SCALE GENOMIC DNA]</scope>
    <source>
        <strain evidence="3">AB19</strain>
    </source>
</reference>
<sequence>MKRKTGTPDGARLGIRRAEDRNDRCDLSEGAPHSDQHGREKRGVCPPDRAEVEDQKTIRGIVFPRTGGLNSTLHALADAKGRPILFLSAGRTSDAIGARALPSSIPQAGTLRGDRG</sequence>
<feature type="region of interest" description="Disordered" evidence="1">
    <location>
        <begin position="1"/>
        <end position="52"/>
    </location>
</feature>
<evidence type="ECO:0008006" key="4">
    <source>
        <dbReference type="Google" id="ProtNLM"/>
    </source>
</evidence>
<comment type="caution">
    <text evidence="2">The sequence shown here is derived from an EMBL/GenBank/DDBJ whole genome shotgun (WGS) entry which is preliminary data.</text>
</comment>
<evidence type="ECO:0000313" key="3">
    <source>
        <dbReference type="Proteomes" id="UP000635853"/>
    </source>
</evidence>
<dbReference type="EMBL" id="JAESIL010000007">
    <property type="protein sequence ID" value="MBL3577096.1"/>
    <property type="molecule type" value="Genomic_DNA"/>
</dbReference>
<evidence type="ECO:0000256" key="1">
    <source>
        <dbReference type="SAM" id="MobiDB-lite"/>
    </source>
</evidence>
<protein>
    <recommendedName>
        <fullName evidence="4">Thiamine pyrophosphate enzyme N-terminal TPP-binding domain-containing protein</fullName>
    </recommendedName>
</protein>
<evidence type="ECO:0000313" key="2">
    <source>
        <dbReference type="EMBL" id="MBL3577096.1"/>
    </source>
</evidence>
<accession>A0ABS1RE98</accession>
<proteinExistence type="predicted"/>